<organism evidence="2 3">
    <name type="scientific">Pseudopithomyces chartarum</name>
    <dbReference type="NCBI Taxonomy" id="1892770"/>
    <lineage>
        <taxon>Eukaryota</taxon>
        <taxon>Fungi</taxon>
        <taxon>Dikarya</taxon>
        <taxon>Ascomycota</taxon>
        <taxon>Pezizomycotina</taxon>
        <taxon>Dothideomycetes</taxon>
        <taxon>Pleosporomycetidae</taxon>
        <taxon>Pleosporales</taxon>
        <taxon>Massarineae</taxon>
        <taxon>Didymosphaeriaceae</taxon>
        <taxon>Pseudopithomyces</taxon>
    </lineage>
</organism>
<sequence>MAPKPKTATPVAATVPTHSRASNDAFGDGSPHWNLPFPEGRLTAAEILAYCPHWLKSVDVVDRLVSNGAKAKVIAAMLNRFRILPSAKGISSNSVCIMMQCAMRAANFEAWTMGDHSSFTDTRALQWDVESLDVSGFRSPHVTHPKTGSKKIENVPALPLQFRKLAHNVQQHPLGHDALDLTRCVLYAVDHPDESWLFPTDFERLVDQLGGPQSASHLHSDTSAFERAISELFSSTERRGLTVAPITKRVHFADPHAVDTDDNINMRLRIPVKTEPGVSKKRIRVKDDDDEDDDTAPPSDTKRTRRSGRTTQTHKNMRESDTDTDRSTLKRSRDDDDDDEAFSLNQKKCKVSTTSTRVMKRSRGEEVSDDDEPSIPRPKKRRIRSVSSESEFIDLTTDTESPADENNHIDLTEESLSPDPNRRVPQRASAQQSQRLTKKAIRKEMPRSARLPRGFTRANNDEDLYALPAAPAAPAPPAPPARTPAHLIDPQLRTQAAAWVASRPAPILARAPQLSSNRLVVDDRSIFLYAAEGCTTRQEMWDSALSSTRFKGPRRSAPFRELYRLTDPAVDDESDWAENIRWAKEQFRAFGVKTWTEYDYHLEQVTEIRRETMWRGVWASPSGSASFGRFSSLQTLFLFISVSLSEASGV</sequence>
<evidence type="ECO:0000313" key="3">
    <source>
        <dbReference type="Proteomes" id="UP001280581"/>
    </source>
</evidence>
<name>A0AAN6LQH7_9PLEO</name>
<feature type="compositionally biased region" description="Polar residues" evidence="1">
    <location>
        <begin position="343"/>
        <end position="357"/>
    </location>
</feature>
<reference evidence="2 3" key="1">
    <citation type="submission" date="2021-02" db="EMBL/GenBank/DDBJ databases">
        <title>Genome assembly of Pseudopithomyces chartarum.</title>
        <authorList>
            <person name="Jauregui R."/>
            <person name="Singh J."/>
            <person name="Voisey C."/>
        </authorList>
    </citation>
    <scope>NUCLEOTIDE SEQUENCE [LARGE SCALE GENOMIC DNA]</scope>
    <source>
        <strain evidence="2 3">AGR01</strain>
    </source>
</reference>
<evidence type="ECO:0000256" key="1">
    <source>
        <dbReference type="SAM" id="MobiDB-lite"/>
    </source>
</evidence>
<protein>
    <submittedName>
        <fullName evidence="2">Uncharacterized protein</fullName>
    </submittedName>
</protein>
<dbReference type="Proteomes" id="UP001280581">
    <property type="component" value="Unassembled WGS sequence"/>
</dbReference>
<evidence type="ECO:0000313" key="2">
    <source>
        <dbReference type="EMBL" id="KAK3201566.1"/>
    </source>
</evidence>
<comment type="caution">
    <text evidence="2">The sequence shown here is derived from an EMBL/GenBank/DDBJ whole genome shotgun (WGS) entry which is preliminary data.</text>
</comment>
<accession>A0AAN6LQH7</accession>
<gene>
    <name evidence="2" type="ORF">GRF29_185g1355202</name>
</gene>
<feature type="region of interest" description="Disordered" evidence="1">
    <location>
        <begin position="1"/>
        <end position="26"/>
    </location>
</feature>
<proteinExistence type="predicted"/>
<feature type="compositionally biased region" description="Basic and acidic residues" evidence="1">
    <location>
        <begin position="316"/>
        <end position="334"/>
    </location>
</feature>
<dbReference type="AlphaFoldDB" id="A0AAN6LQH7"/>
<keyword evidence="3" id="KW-1185">Reference proteome</keyword>
<feature type="compositionally biased region" description="Low complexity" evidence="1">
    <location>
        <begin position="1"/>
        <end position="17"/>
    </location>
</feature>
<dbReference type="EMBL" id="WVTA01000016">
    <property type="protein sequence ID" value="KAK3201566.1"/>
    <property type="molecule type" value="Genomic_DNA"/>
</dbReference>
<feature type="region of interest" description="Disordered" evidence="1">
    <location>
        <begin position="272"/>
        <end position="458"/>
    </location>
</feature>